<dbReference type="GO" id="GO:0008270">
    <property type="term" value="F:zinc ion binding"/>
    <property type="evidence" value="ECO:0007669"/>
    <property type="project" value="InterPro"/>
</dbReference>
<organism evidence="2">
    <name type="scientific">Bacteroides intestinalis</name>
    <dbReference type="NCBI Taxonomy" id="329854"/>
    <lineage>
        <taxon>Bacteria</taxon>
        <taxon>Pseudomonadati</taxon>
        <taxon>Bacteroidota</taxon>
        <taxon>Bacteroidia</taxon>
        <taxon>Bacteroidales</taxon>
        <taxon>Bacteroidaceae</taxon>
        <taxon>Bacteroides</taxon>
    </lineage>
</organism>
<dbReference type="InterPro" id="IPR036977">
    <property type="entry name" value="DNA_primase_Znf_CHC2"/>
</dbReference>
<dbReference type="SUPFAM" id="SSF52540">
    <property type="entry name" value="P-loop containing nucleoside triphosphate hydrolases"/>
    <property type="match status" value="1"/>
</dbReference>
<dbReference type="PROSITE" id="PS51199">
    <property type="entry name" value="SF4_HELICASE"/>
    <property type="match status" value="1"/>
</dbReference>
<dbReference type="PANTHER" id="PTHR12873">
    <property type="entry name" value="T7-LIKE MITOCHONDRIAL DNA HELICASE"/>
    <property type="match status" value="1"/>
</dbReference>
<proteinExistence type="predicted"/>
<sequence length="650" mass="74666">MPQLNKANATDHAHPSVAFAPTKCGIRDTEVWHFQTTSQMTFQKQFSTIQQTMRNFHKYGIDTLGRTSGKIKTICPECNATRGHKGNKSFSIDLDKGLCYCHHCGHKFYVPDDAEERERQQLKEKYNRTSKLPSHFRRPVFDAAKAKLSENLERYWTQERCLAQHLLAELRITEECIMLPESHELENCLCFNYFENGTLINTKYRSGRKHFMMVKGAELIPYNIDAILDTPECIITEGEFDAAAFMSAGRKDVISVPAGAQNNLTWMDRFVDTHFEPKQLIYIATDEDNSGRLLQRELVRRLGAERCRLVRFGPECKDANEHLIKYGAESLLITLEQAEEIPLEGVFTAEDRQEPLRTLFENGLQRGAETGWNNLDENCTFETGRLAVWTGRTGEGKSEFIDELVLRLCLRHEWKIGFFSPENMPMEYHLAKLAEKLTGHPFRPGPGMTEALYSRTTRWLTDNVTHILPDSGSYTVDCILEKARQLVRRRGVRILVVDPLNRIDQQLEPGQTELQYITSLLNKLSRFALQHKCLVILVAHPRKVNRNTTNGELRRVEMNDINGSANFGNMADFCFTVDRNDGKEIVTIYIDKVRFKHLGSANTCAKFVYNRINGCYWPCEEDIVHRPDGDKPGPVNTVFDNENWLKNITE</sequence>
<dbReference type="GO" id="GO:0005524">
    <property type="term" value="F:ATP binding"/>
    <property type="evidence" value="ECO:0007669"/>
    <property type="project" value="InterPro"/>
</dbReference>
<dbReference type="Pfam" id="PF03796">
    <property type="entry name" value="DnaB_C"/>
    <property type="match status" value="1"/>
</dbReference>
<dbReference type="SUPFAM" id="SSF56731">
    <property type="entry name" value="DNA primase core"/>
    <property type="match status" value="1"/>
</dbReference>
<dbReference type="Gene3D" id="3.40.1360.10">
    <property type="match status" value="1"/>
</dbReference>
<dbReference type="InterPro" id="IPR007694">
    <property type="entry name" value="DNA_helicase_DnaB-like_C"/>
</dbReference>
<comment type="caution">
    <text evidence="2">The sequence shown here is derived from an EMBL/GenBank/DDBJ whole genome shotgun (WGS) entry which is preliminary data.</text>
</comment>
<dbReference type="Gene3D" id="3.40.50.300">
    <property type="entry name" value="P-loop containing nucleotide triphosphate hydrolases"/>
    <property type="match status" value="1"/>
</dbReference>
<protein>
    <recommendedName>
        <fullName evidence="1">SF4 helicase domain-containing protein</fullName>
    </recommendedName>
</protein>
<dbReference type="InterPro" id="IPR027032">
    <property type="entry name" value="Twinkle-like"/>
</dbReference>
<evidence type="ECO:0000313" key="3">
    <source>
        <dbReference type="Proteomes" id="UP000070319"/>
    </source>
</evidence>
<dbReference type="AlphaFoldDB" id="A0A139LAX3"/>
<dbReference type="InterPro" id="IPR027417">
    <property type="entry name" value="P-loop_NTPase"/>
</dbReference>
<dbReference type="GO" id="GO:0003697">
    <property type="term" value="F:single-stranded DNA binding"/>
    <property type="evidence" value="ECO:0007669"/>
    <property type="project" value="InterPro"/>
</dbReference>
<feature type="domain" description="SF4 helicase" evidence="1">
    <location>
        <begin position="361"/>
        <end position="623"/>
    </location>
</feature>
<name>A0A139LAX3_9BACE</name>
<dbReference type="PANTHER" id="PTHR12873:SF0">
    <property type="entry name" value="TWINKLE MTDNA HELICASE"/>
    <property type="match status" value="1"/>
</dbReference>
<gene>
    <name evidence="2" type="ORF">HMPREF2531_02879</name>
</gene>
<dbReference type="Proteomes" id="UP000070319">
    <property type="component" value="Unassembled WGS sequence"/>
</dbReference>
<evidence type="ECO:0000313" key="2">
    <source>
        <dbReference type="EMBL" id="KXT48602.1"/>
    </source>
</evidence>
<evidence type="ECO:0000259" key="1">
    <source>
        <dbReference type="PROSITE" id="PS51199"/>
    </source>
</evidence>
<dbReference type="Pfam" id="PF13155">
    <property type="entry name" value="Toprim_2"/>
    <property type="match status" value="1"/>
</dbReference>
<dbReference type="Gene3D" id="3.90.580.10">
    <property type="entry name" value="Zinc finger, CHC2-type domain"/>
    <property type="match status" value="1"/>
</dbReference>
<dbReference type="EMBL" id="LTDF01000098">
    <property type="protein sequence ID" value="KXT48602.1"/>
    <property type="molecule type" value="Genomic_DNA"/>
</dbReference>
<dbReference type="InterPro" id="IPR034154">
    <property type="entry name" value="TOPRIM_DnaG/twinkle"/>
</dbReference>
<dbReference type="GO" id="GO:0043139">
    <property type="term" value="F:5'-3' DNA helicase activity"/>
    <property type="evidence" value="ECO:0007669"/>
    <property type="project" value="InterPro"/>
</dbReference>
<reference evidence="2 3" key="1">
    <citation type="submission" date="2016-02" db="EMBL/GenBank/DDBJ databases">
        <authorList>
            <person name="Wen L."/>
            <person name="He K."/>
            <person name="Yang H."/>
        </authorList>
    </citation>
    <scope>NUCLEOTIDE SEQUENCE [LARGE SCALE GENOMIC DNA]</scope>
    <source>
        <strain evidence="2 3">KLE1704</strain>
    </source>
</reference>
<accession>A0A139LAX3</accession>
<dbReference type="PATRIC" id="fig|329854.7.peg.2933"/>
<dbReference type="CDD" id="cd01029">
    <property type="entry name" value="TOPRIM_primases"/>
    <property type="match status" value="1"/>
</dbReference>
<dbReference type="GO" id="GO:0006260">
    <property type="term" value="P:DNA replication"/>
    <property type="evidence" value="ECO:0007669"/>
    <property type="project" value="InterPro"/>
</dbReference>